<gene>
    <name evidence="3" type="primary">LOC115620353</name>
</gene>
<keyword evidence="2" id="KW-1185">Reference proteome</keyword>
<evidence type="ECO:0000256" key="1">
    <source>
        <dbReference type="SAM" id="MobiDB-lite"/>
    </source>
</evidence>
<organism evidence="2 3">
    <name type="scientific">Drosophila lebanonensis</name>
    <name type="common">Fruit fly</name>
    <name type="synonym">Scaptodrosophila lebanonensis</name>
    <dbReference type="NCBI Taxonomy" id="7225"/>
    <lineage>
        <taxon>Eukaryota</taxon>
        <taxon>Metazoa</taxon>
        <taxon>Ecdysozoa</taxon>
        <taxon>Arthropoda</taxon>
        <taxon>Hexapoda</taxon>
        <taxon>Insecta</taxon>
        <taxon>Pterygota</taxon>
        <taxon>Neoptera</taxon>
        <taxon>Endopterygota</taxon>
        <taxon>Diptera</taxon>
        <taxon>Brachycera</taxon>
        <taxon>Muscomorpha</taxon>
        <taxon>Ephydroidea</taxon>
        <taxon>Drosophilidae</taxon>
        <taxon>Scaptodrosophila</taxon>
    </lineage>
</organism>
<evidence type="ECO:0000313" key="2">
    <source>
        <dbReference type="Proteomes" id="UP000504634"/>
    </source>
</evidence>
<feature type="compositionally biased region" description="Basic residues" evidence="1">
    <location>
        <begin position="149"/>
        <end position="160"/>
    </location>
</feature>
<sequence>MSFGNMQYQQNFQQQQQLQRQQQQQHPLLAAISGNNYAHGQIQRAHHLWPQQMPHYGYGHGHPLQAAGSNNHNGAYASAASAHSGYGRMDPSVEYELHQSPHSASGSYSSYQPSSSGSSGPAYPPPPLPHYGPPPQYHSSGGKPPAAMKKSKNNNNKKKSASAVMSSLTLLSFFFFVNLLQNCIKDHMATMNPTVMVLTATNGRNRFNKLAEMNSREQSSSSTASSATSSWLASETMEGAALTPLASAAPAVPIVTPAVTLQSPYSPNKQQQHSKPAQAYNHYAQHDDDDYNYGQRTPYSQSQSQSQSDVHATSTHSGADFYPNRTHIDQQRPTDYYQHHYSNYPDRHHYTDPGYPWSYRGDSHVSNKRYSSAPWSSASLGAHSGVSSYLDNVRQRGSDANVVEILNCDCRLKISLW</sequence>
<feature type="compositionally biased region" description="Low complexity" evidence="1">
    <location>
        <begin position="7"/>
        <end position="25"/>
    </location>
</feature>
<feature type="compositionally biased region" description="Low complexity" evidence="1">
    <location>
        <begin position="98"/>
        <end position="121"/>
    </location>
</feature>
<feature type="region of interest" description="Disordered" evidence="1">
    <location>
        <begin position="1"/>
        <end position="26"/>
    </location>
</feature>
<name>A0A6J2T3F5_DROLE</name>
<dbReference type="RefSeq" id="XP_030369417.1">
    <property type="nucleotide sequence ID" value="XM_030513557.1"/>
</dbReference>
<dbReference type="AlphaFoldDB" id="A0A6J2T3F5"/>
<evidence type="ECO:0000313" key="3">
    <source>
        <dbReference type="RefSeq" id="XP_030369417.1"/>
    </source>
</evidence>
<feature type="region of interest" description="Disordered" evidence="1">
    <location>
        <begin position="286"/>
        <end position="332"/>
    </location>
</feature>
<reference evidence="3" key="1">
    <citation type="submission" date="2025-08" db="UniProtKB">
        <authorList>
            <consortium name="RefSeq"/>
        </authorList>
    </citation>
    <scope>IDENTIFICATION</scope>
    <source>
        <strain evidence="3">11010-0011.00</strain>
        <tissue evidence="3">Whole body</tissue>
    </source>
</reference>
<dbReference type="Proteomes" id="UP000504634">
    <property type="component" value="Unplaced"/>
</dbReference>
<feature type="region of interest" description="Disordered" evidence="1">
    <location>
        <begin position="96"/>
        <end position="160"/>
    </location>
</feature>
<feature type="compositionally biased region" description="Pro residues" evidence="1">
    <location>
        <begin position="122"/>
        <end position="136"/>
    </location>
</feature>
<protein>
    <submittedName>
        <fullName evidence="3">Uncharacterized protein LOC115620353</fullName>
    </submittedName>
</protein>
<accession>A0A6J2T3F5</accession>
<proteinExistence type="predicted"/>
<dbReference type="OrthoDB" id="7744547at2759"/>
<dbReference type="GeneID" id="115620353"/>